<keyword evidence="4" id="KW-0768">Sushi</keyword>
<evidence type="ECO:0000313" key="9">
    <source>
        <dbReference type="EMBL" id="JAT22944.1"/>
    </source>
</evidence>
<dbReference type="InterPro" id="IPR035976">
    <property type="entry name" value="Sushi/SCR/CCP_sf"/>
</dbReference>
<comment type="caution">
    <text evidence="4">Lacks conserved residue(s) required for the propagation of feature annotation.</text>
</comment>
<evidence type="ECO:0000259" key="7">
    <source>
        <dbReference type="PROSITE" id="PS50923"/>
    </source>
</evidence>
<keyword evidence="2" id="KW-0677">Repeat</keyword>
<dbReference type="Pfam" id="PF00084">
    <property type="entry name" value="Sushi"/>
    <property type="match status" value="5"/>
</dbReference>
<dbReference type="EMBL" id="GEBQ01017033">
    <property type="protein sequence ID" value="JAT22944.1"/>
    <property type="molecule type" value="Transcribed_RNA"/>
</dbReference>
<protein>
    <recommendedName>
        <fullName evidence="7">Sushi domain-containing protein</fullName>
    </recommendedName>
</protein>
<accession>A0A1B6L919</accession>
<organism evidence="8">
    <name type="scientific">Graphocephala atropunctata</name>
    <dbReference type="NCBI Taxonomy" id="36148"/>
    <lineage>
        <taxon>Eukaryota</taxon>
        <taxon>Metazoa</taxon>
        <taxon>Ecdysozoa</taxon>
        <taxon>Arthropoda</taxon>
        <taxon>Hexapoda</taxon>
        <taxon>Insecta</taxon>
        <taxon>Pterygota</taxon>
        <taxon>Neoptera</taxon>
        <taxon>Paraneoptera</taxon>
        <taxon>Hemiptera</taxon>
        <taxon>Auchenorrhyncha</taxon>
        <taxon>Membracoidea</taxon>
        <taxon>Cicadellidae</taxon>
        <taxon>Cicadellinae</taxon>
        <taxon>Cicadellini</taxon>
        <taxon>Graphocephala</taxon>
    </lineage>
</organism>
<feature type="region of interest" description="Disordered" evidence="5">
    <location>
        <begin position="480"/>
        <end position="509"/>
    </location>
</feature>
<dbReference type="InterPro" id="IPR051277">
    <property type="entry name" value="SEZ6_CSMD_C4BPB_Regulators"/>
</dbReference>
<name>A0A1B6L919_9HEMI</name>
<keyword evidence="1" id="KW-0732">Signal</keyword>
<reference evidence="8" key="1">
    <citation type="submission" date="2015-11" db="EMBL/GenBank/DDBJ databases">
        <title>De novo transcriptome assembly of four potential Pierce s Disease insect vectors from Arizona vineyards.</title>
        <authorList>
            <person name="Tassone E.E."/>
        </authorList>
    </citation>
    <scope>NUCLEOTIDE SEQUENCE</scope>
</reference>
<keyword evidence="6" id="KW-0812">Transmembrane</keyword>
<evidence type="ECO:0000313" key="8">
    <source>
        <dbReference type="EMBL" id="JAT20135.1"/>
    </source>
</evidence>
<evidence type="ECO:0000256" key="3">
    <source>
        <dbReference type="ARBA" id="ARBA00023157"/>
    </source>
</evidence>
<dbReference type="SMART" id="SM00032">
    <property type="entry name" value="CCP"/>
    <property type="match status" value="5"/>
</dbReference>
<dbReference type="InterPro" id="IPR000436">
    <property type="entry name" value="Sushi_SCR_CCP_dom"/>
</dbReference>
<evidence type="ECO:0000256" key="5">
    <source>
        <dbReference type="SAM" id="MobiDB-lite"/>
    </source>
</evidence>
<dbReference type="EMBL" id="GEBQ01019842">
    <property type="protein sequence ID" value="JAT20135.1"/>
    <property type="molecule type" value="Transcribed_RNA"/>
</dbReference>
<dbReference type="CDD" id="cd00033">
    <property type="entry name" value="CCP"/>
    <property type="match status" value="4"/>
</dbReference>
<dbReference type="AlphaFoldDB" id="A0A1B6L919"/>
<evidence type="ECO:0000256" key="2">
    <source>
        <dbReference type="ARBA" id="ARBA00022737"/>
    </source>
</evidence>
<gene>
    <name evidence="9" type="ORF">g.48456</name>
    <name evidence="8" type="ORF">g.48459</name>
</gene>
<feature type="domain" description="Sushi" evidence="7">
    <location>
        <begin position="311"/>
        <end position="374"/>
    </location>
</feature>
<sequence length="591" mass="64185">MASSKYLESFPTKFSIFIVLHFYFNKILLTHCLTAEPQNLTNTTEVYEIGCLDFGDLENGNITFVETSTQHELHFSCLSGFTLVGKATIPCSSFQLDNESKPRCVQTQVLGCFQPHMLANGELRVEGYKEGELYAEGIVVEYQCIEGYHLVPSSKYRACHKGHWTGVDPICKADGCSKPSPLVNGHFDPYIEGNQYPVDTYLHFSCEIGFQLQGAQSMQCLASGEWSHTLPQCLRLTQDEGISCAPPPLGPHVVVTAVRGLQSANSALSGTTLEVSCASGYRDQTFPCVPSLLRCIDGNWQGRFANCVSVDTCMFPLNIAHATVLRVGMQSNVYSLGAQVAYTCDSDYQLVGDAVFTCQPDGCWNPDILPVCHPPSHIYMNSGAWSDYIKLNTSLLVSMITIASVSVILLSVCLVLVCRPHPSPQTATPLAPPPSDPDRVALIAFADGVQSVLPSYEEAVRGSLGGVLNYRLHRPHWTTMLGGQRRNNRDNSRQTPSMRDSMGSTDTVTVSEVSTNVTVDTVSSHSGSQTASCHAICGSLASFDTSSILNTDGVPLLEVNELEEVTTNTQGSGIAHDPDFKLQSDIASIHS</sequence>
<dbReference type="Gene3D" id="2.10.70.10">
    <property type="entry name" value="Complement Module, domain 1"/>
    <property type="match status" value="5"/>
</dbReference>
<proteinExistence type="predicted"/>
<dbReference type="PROSITE" id="PS50923">
    <property type="entry name" value="SUSHI"/>
    <property type="match status" value="4"/>
</dbReference>
<dbReference type="SUPFAM" id="SSF57535">
    <property type="entry name" value="Complement control module/SCR domain"/>
    <property type="match status" value="4"/>
</dbReference>
<feature type="transmembrane region" description="Helical" evidence="6">
    <location>
        <begin position="395"/>
        <end position="417"/>
    </location>
</feature>
<keyword evidence="6" id="KW-1133">Transmembrane helix</keyword>
<feature type="domain" description="Sushi" evidence="7">
    <location>
        <begin position="110"/>
        <end position="173"/>
    </location>
</feature>
<feature type="disulfide bond" evidence="4">
    <location>
        <begin position="206"/>
        <end position="233"/>
    </location>
</feature>
<dbReference type="PANTHER" id="PTHR45656">
    <property type="entry name" value="PROTEIN CBR-CLEC-78"/>
    <property type="match status" value="1"/>
</dbReference>
<feature type="domain" description="Sushi" evidence="7">
    <location>
        <begin position="242"/>
        <end position="309"/>
    </location>
</feature>
<feature type="domain" description="Sushi" evidence="7">
    <location>
        <begin position="174"/>
        <end position="235"/>
    </location>
</feature>
<evidence type="ECO:0000256" key="4">
    <source>
        <dbReference type="PROSITE-ProRule" id="PRU00302"/>
    </source>
</evidence>
<keyword evidence="3 4" id="KW-1015">Disulfide bond</keyword>
<evidence type="ECO:0000256" key="6">
    <source>
        <dbReference type="SAM" id="Phobius"/>
    </source>
</evidence>
<feature type="disulfide bond" evidence="4">
    <location>
        <begin position="144"/>
        <end position="171"/>
    </location>
</feature>
<keyword evidence="6" id="KW-0472">Membrane</keyword>
<dbReference type="PANTHER" id="PTHR45656:SF4">
    <property type="entry name" value="PROTEIN CBR-CLEC-78"/>
    <property type="match status" value="1"/>
</dbReference>
<evidence type="ECO:0000256" key="1">
    <source>
        <dbReference type="ARBA" id="ARBA00022729"/>
    </source>
</evidence>